<evidence type="ECO:0000313" key="1">
    <source>
        <dbReference type="EMBL" id="CAD8353678.1"/>
    </source>
</evidence>
<sequence>MPKLTAPNTPPYPVSHRSTSHVCDHLSKPMGIVALGDEQETGFSPGRVLAGAAVLEPCAQRGHAEAIGTARCHGGGLAPVIGSRTTLGSVWLALLGSAAACHFRSPRLAVLVCCLLVGTVFWSIRRSRYVLSPEANQQIAQFFEDMELAKLDTEELLSYWKTRCPRIRMSGLFRDASGAGIATLTVSTFMSSWRLVKDAGYTDSEILTELNVMRAYIKSLHVFKLRKPLVRCPVTGARGHAG</sequence>
<reference evidence="1" key="1">
    <citation type="submission" date="2021-01" db="EMBL/GenBank/DDBJ databases">
        <authorList>
            <person name="Corre E."/>
            <person name="Pelletier E."/>
            <person name="Niang G."/>
            <person name="Scheremetjew M."/>
            <person name="Finn R."/>
            <person name="Kale V."/>
            <person name="Holt S."/>
            <person name="Cochrane G."/>
            <person name="Meng A."/>
            <person name="Brown T."/>
            <person name="Cohen L."/>
        </authorList>
    </citation>
    <scope>NUCLEOTIDE SEQUENCE</scope>
    <source>
        <strain evidence="1">Pbaha01</strain>
    </source>
</reference>
<name>A0A7S0A5C5_9DINO</name>
<organism evidence="1">
    <name type="scientific">Pyrodinium bahamense</name>
    <dbReference type="NCBI Taxonomy" id="73915"/>
    <lineage>
        <taxon>Eukaryota</taxon>
        <taxon>Sar</taxon>
        <taxon>Alveolata</taxon>
        <taxon>Dinophyceae</taxon>
        <taxon>Gonyaulacales</taxon>
        <taxon>Pyrocystaceae</taxon>
        <taxon>Pyrodinium</taxon>
    </lineage>
</organism>
<gene>
    <name evidence="1" type="ORF">PBAH0796_LOCUS9045</name>
</gene>
<protein>
    <submittedName>
        <fullName evidence="1">Uncharacterized protein</fullName>
    </submittedName>
</protein>
<proteinExistence type="predicted"/>
<dbReference type="EMBL" id="HBEG01014881">
    <property type="protein sequence ID" value="CAD8353678.1"/>
    <property type="molecule type" value="Transcribed_RNA"/>
</dbReference>
<dbReference type="AlphaFoldDB" id="A0A7S0A5C5"/>
<accession>A0A7S0A5C5</accession>